<evidence type="ECO:0000256" key="1">
    <source>
        <dbReference type="SAM" id="MobiDB-lite"/>
    </source>
</evidence>
<dbReference type="AlphaFoldDB" id="A0A163L027"/>
<evidence type="ECO:0000313" key="2">
    <source>
        <dbReference type="EMBL" id="SAM02990.1"/>
    </source>
</evidence>
<feature type="region of interest" description="Disordered" evidence="1">
    <location>
        <begin position="137"/>
        <end position="173"/>
    </location>
</feature>
<dbReference type="Proteomes" id="UP000078561">
    <property type="component" value="Unassembled WGS sequence"/>
</dbReference>
<feature type="compositionally biased region" description="Acidic residues" evidence="1">
    <location>
        <begin position="101"/>
        <end position="111"/>
    </location>
</feature>
<proteinExistence type="predicted"/>
<accession>A0A163L027</accession>
<dbReference type="InParanoid" id="A0A163L027"/>
<reference evidence="2" key="1">
    <citation type="submission" date="2016-04" db="EMBL/GenBank/DDBJ databases">
        <authorList>
            <person name="Evans L.H."/>
            <person name="Alamgir A."/>
            <person name="Owens N."/>
            <person name="Weber N.D."/>
            <person name="Virtaneva K."/>
            <person name="Barbian K."/>
            <person name="Babar A."/>
            <person name="Rosenke K."/>
        </authorList>
    </citation>
    <scope>NUCLEOTIDE SEQUENCE [LARGE SCALE GENOMIC DNA]</scope>
    <source>
        <strain evidence="2">CBS 101.48</strain>
    </source>
</reference>
<dbReference type="EMBL" id="LT554026">
    <property type="protein sequence ID" value="SAM02990.1"/>
    <property type="molecule type" value="Genomic_DNA"/>
</dbReference>
<keyword evidence="3" id="KW-1185">Reference proteome</keyword>
<feature type="compositionally biased region" description="Low complexity" evidence="1">
    <location>
        <begin position="143"/>
        <end position="157"/>
    </location>
</feature>
<gene>
    <name evidence="2" type="primary">ABSGL_08807.1 scaffold 10439</name>
</gene>
<feature type="compositionally biased region" description="Polar residues" evidence="1">
    <location>
        <begin position="88"/>
        <end position="99"/>
    </location>
</feature>
<feature type="compositionally biased region" description="Low complexity" evidence="1">
    <location>
        <begin position="19"/>
        <end position="30"/>
    </location>
</feature>
<feature type="region of interest" description="Disordered" evidence="1">
    <location>
        <begin position="1"/>
        <end position="121"/>
    </location>
</feature>
<evidence type="ECO:0000313" key="3">
    <source>
        <dbReference type="Proteomes" id="UP000078561"/>
    </source>
</evidence>
<protein>
    <submittedName>
        <fullName evidence="2">Uncharacterized protein</fullName>
    </submittedName>
</protein>
<organism evidence="2">
    <name type="scientific">Absidia glauca</name>
    <name type="common">Pin mould</name>
    <dbReference type="NCBI Taxonomy" id="4829"/>
    <lineage>
        <taxon>Eukaryota</taxon>
        <taxon>Fungi</taxon>
        <taxon>Fungi incertae sedis</taxon>
        <taxon>Mucoromycota</taxon>
        <taxon>Mucoromycotina</taxon>
        <taxon>Mucoromycetes</taxon>
        <taxon>Mucorales</taxon>
        <taxon>Cunninghamellaceae</taxon>
        <taxon>Absidia</taxon>
    </lineage>
</organism>
<name>A0A163L027_ABSGL</name>
<sequence>MDPESAILHASSSPDTPDRLSLSSLRQQSQEAYPDSGSLITSTRPPSNFDHPSFQSNPPSYLHAVETKRHSSSGNDHNIWGDNDRNSSSKNHGSFSRSPVESDEGGIDDEPPISPGQYFGARSLPLASMDEIWQPPIPLSTMSAPRSGTQRSSSSPSFVHTDPLWKRFVSTDD</sequence>
<dbReference type="OrthoDB" id="2286304at2759"/>